<dbReference type="EMBL" id="JAVRRF010000011">
    <property type="protein sequence ID" value="KAK5060469.1"/>
    <property type="molecule type" value="Genomic_DNA"/>
</dbReference>
<evidence type="ECO:0000313" key="9">
    <source>
        <dbReference type="Proteomes" id="UP001345691"/>
    </source>
</evidence>
<feature type="transmembrane region" description="Helical" evidence="7">
    <location>
        <begin position="161"/>
        <end position="187"/>
    </location>
</feature>
<dbReference type="Proteomes" id="UP001345691">
    <property type="component" value="Unassembled WGS sequence"/>
</dbReference>
<evidence type="ECO:0000256" key="2">
    <source>
        <dbReference type="ARBA" id="ARBA00007965"/>
    </source>
</evidence>
<feature type="transmembrane region" description="Helical" evidence="7">
    <location>
        <begin position="455"/>
        <end position="476"/>
    </location>
</feature>
<dbReference type="InterPro" id="IPR002259">
    <property type="entry name" value="Eqnu_transpt"/>
</dbReference>
<evidence type="ECO:0000256" key="5">
    <source>
        <dbReference type="ARBA" id="ARBA00022989"/>
    </source>
</evidence>
<feature type="transmembrane region" description="Helical" evidence="7">
    <location>
        <begin position="241"/>
        <end position="262"/>
    </location>
</feature>
<comment type="similarity">
    <text evidence="2">Belongs to the SLC29A/ENT transporter (TC 2.A.57) family.</text>
</comment>
<evidence type="ECO:0000256" key="6">
    <source>
        <dbReference type="ARBA" id="ARBA00023136"/>
    </source>
</evidence>
<evidence type="ECO:0000313" key="8">
    <source>
        <dbReference type="EMBL" id="KAK5060469.1"/>
    </source>
</evidence>
<comment type="subcellular location">
    <subcellularLocation>
        <location evidence="1">Membrane</location>
        <topology evidence="1">Multi-pass membrane protein</topology>
    </subcellularLocation>
</comment>
<name>A0ABR0JAX7_9EURO</name>
<keyword evidence="3" id="KW-0813">Transport</keyword>
<dbReference type="SUPFAM" id="SSF103473">
    <property type="entry name" value="MFS general substrate transporter"/>
    <property type="match status" value="1"/>
</dbReference>
<feature type="transmembrane region" description="Helical" evidence="7">
    <location>
        <begin position="65"/>
        <end position="89"/>
    </location>
</feature>
<keyword evidence="4 7" id="KW-0812">Transmembrane</keyword>
<evidence type="ECO:0008006" key="10">
    <source>
        <dbReference type="Google" id="ProtNLM"/>
    </source>
</evidence>
<proteinExistence type="inferred from homology"/>
<feature type="transmembrane region" description="Helical" evidence="7">
    <location>
        <begin position="417"/>
        <end position="434"/>
    </location>
</feature>
<feature type="transmembrane region" description="Helical" evidence="7">
    <location>
        <begin position="199"/>
        <end position="221"/>
    </location>
</feature>
<feature type="transmembrane region" description="Helical" evidence="7">
    <location>
        <begin position="315"/>
        <end position="339"/>
    </location>
</feature>
<keyword evidence="9" id="KW-1185">Reference proteome</keyword>
<dbReference type="PANTHER" id="PTHR10332">
    <property type="entry name" value="EQUILIBRATIVE NUCLEOSIDE TRANSPORTER"/>
    <property type="match status" value="1"/>
</dbReference>
<dbReference type="Pfam" id="PF01733">
    <property type="entry name" value="Nucleoside_tran"/>
    <property type="match status" value="1"/>
</dbReference>
<reference evidence="8 9" key="1">
    <citation type="submission" date="2023-08" db="EMBL/GenBank/DDBJ databases">
        <title>Black Yeasts Isolated from many extreme environments.</title>
        <authorList>
            <person name="Coleine C."/>
            <person name="Stajich J.E."/>
            <person name="Selbmann L."/>
        </authorList>
    </citation>
    <scope>NUCLEOTIDE SEQUENCE [LARGE SCALE GENOMIC DNA]</scope>
    <source>
        <strain evidence="8 9">CCFEE 6328</strain>
    </source>
</reference>
<evidence type="ECO:0000256" key="3">
    <source>
        <dbReference type="ARBA" id="ARBA00022448"/>
    </source>
</evidence>
<accession>A0ABR0JAX7</accession>
<dbReference type="PANTHER" id="PTHR10332:SF88">
    <property type="entry name" value="EQUILIBRATIVE NUCLEOSIDE TRANSPORTER 1, ISOFORM A"/>
    <property type="match status" value="1"/>
</dbReference>
<feature type="transmembrane region" description="Helical" evidence="7">
    <location>
        <begin position="135"/>
        <end position="155"/>
    </location>
</feature>
<dbReference type="InterPro" id="IPR036259">
    <property type="entry name" value="MFS_trans_sf"/>
</dbReference>
<evidence type="ECO:0000256" key="1">
    <source>
        <dbReference type="ARBA" id="ARBA00004141"/>
    </source>
</evidence>
<sequence length="479" mass="52174">MHASAQQPQQAFELQELSNMDWIKSLFRPRQEYGPLQNDADGDDTSIQDEAGDEMAEAAFSWAEYAIFLLLGIAMLWAWNMFLAAAPYFQMRFRTSQWILDHFQAAEISVSTVTNLSSMIILTKLQKGASYPRRISASLVLNTLIFGVLTLSTLVKVPAGVYFGFLLVAIFFASFSTGLIQNGLFSFASGFGRSEYTQAIMTGQAVAGVLPPLAQIISVLAVSAKRPDGAGSTDASPTSAFIYFLTATAISIIALLAFFYLLRRHYHHNSLKSAAKSTTNGTAEGDVLTDDARIVGSDSDEVGPEERPSVSLTKLFLKMPFLCAAVFICFGVTMVFPVFTASIRSVGGVDSAIFIPTAFLMWNIGDLVGRLSTLWRRISLTHYPFALFCLAMARLLFIPLYFLCNIKGKGAVVNSDFFYLVIVQFLFGLSNGYLGSECMMGAGEWVAPEEREAAGGFMGLMLVSGLTVGSLLSFLLGDV</sequence>
<keyword evidence="5 7" id="KW-1133">Transmembrane helix</keyword>
<dbReference type="PIRSF" id="PIRSF016379">
    <property type="entry name" value="ENT"/>
    <property type="match status" value="1"/>
</dbReference>
<organism evidence="8 9">
    <name type="scientific">Exophiala sideris</name>
    <dbReference type="NCBI Taxonomy" id="1016849"/>
    <lineage>
        <taxon>Eukaryota</taxon>
        <taxon>Fungi</taxon>
        <taxon>Dikarya</taxon>
        <taxon>Ascomycota</taxon>
        <taxon>Pezizomycotina</taxon>
        <taxon>Eurotiomycetes</taxon>
        <taxon>Chaetothyriomycetidae</taxon>
        <taxon>Chaetothyriales</taxon>
        <taxon>Herpotrichiellaceae</taxon>
        <taxon>Exophiala</taxon>
    </lineage>
</organism>
<keyword evidence="6 7" id="KW-0472">Membrane</keyword>
<gene>
    <name evidence="8" type="ORF">LTR69_005786</name>
</gene>
<evidence type="ECO:0000256" key="7">
    <source>
        <dbReference type="SAM" id="Phobius"/>
    </source>
</evidence>
<dbReference type="PRINTS" id="PR01130">
    <property type="entry name" value="DERENTRNSPRT"/>
</dbReference>
<evidence type="ECO:0000256" key="4">
    <source>
        <dbReference type="ARBA" id="ARBA00022692"/>
    </source>
</evidence>
<feature type="transmembrane region" description="Helical" evidence="7">
    <location>
        <begin position="383"/>
        <end position="402"/>
    </location>
</feature>
<comment type="caution">
    <text evidence="8">The sequence shown here is derived from an EMBL/GenBank/DDBJ whole genome shotgun (WGS) entry which is preliminary data.</text>
</comment>
<protein>
    <recommendedName>
        <fullName evidence="10">Nucleoside transporter</fullName>
    </recommendedName>
</protein>